<evidence type="ECO:0000313" key="3">
    <source>
        <dbReference type="Proteomes" id="UP001163387"/>
    </source>
</evidence>
<keyword evidence="3" id="KW-1185">Reference proteome</keyword>
<feature type="transmembrane region" description="Helical" evidence="1">
    <location>
        <begin position="100"/>
        <end position="126"/>
    </location>
</feature>
<organism evidence="2 3">
    <name type="scientific">Spiroplasma ixodetis</name>
    <dbReference type="NCBI Taxonomy" id="2141"/>
    <lineage>
        <taxon>Bacteria</taxon>
        <taxon>Bacillati</taxon>
        <taxon>Mycoplasmatota</taxon>
        <taxon>Mollicutes</taxon>
        <taxon>Entomoplasmatales</taxon>
        <taxon>Spiroplasmataceae</taxon>
        <taxon>Spiroplasma</taxon>
    </lineage>
</organism>
<evidence type="ECO:0008006" key="4">
    <source>
        <dbReference type="Google" id="ProtNLM"/>
    </source>
</evidence>
<evidence type="ECO:0000256" key="1">
    <source>
        <dbReference type="SAM" id="Phobius"/>
    </source>
</evidence>
<evidence type="ECO:0000313" key="2">
    <source>
        <dbReference type="EMBL" id="BDT02936.1"/>
    </source>
</evidence>
<name>A0ABN6SZ12_9MOLU</name>
<protein>
    <recommendedName>
        <fullName evidence="4">Transmembrane protein</fullName>
    </recommendedName>
</protein>
<dbReference type="EMBL" id="AP026933">
    <property type="protein sequence ID" value="BDT02936.1"/>
    <property type="molecule type" value="Genomic_DNA"/>
</dbReference>
<gene>
    <name evidence="2" type="ORF">SHM_05820</name>
</gene>
<accession>A0ABN6SZ12</accession>
<dbReference type="Proteomes" id="UP001163387">
    <property type="component" value="Chromosome"/>
</dbReference>
<keyword evidence="1" id="KW-0472">Membrane</keyword>
<keyword evidence="1" id="KW-0812">Transmembrane</keyword>
<feature type="transmembrane region" description="Helical" evidence="1">
    <location>
        <begin position="12"/>
        <end position="36"/>
    </location>
</feature>
<proteinExistence type="predicted"/>
<sequence>MILQKYKKLKLATLFLFILTILIMVIGLMLIGFSSFDKSFFENLKLYKEKRLIIEITLEITNGFSLLNYMSVNYILNHSAENICSSVIHNYDGYYDWVQLQIGVIFCIILTPIFGFFTIALTFLIIGLKVKIKNNNFWDAIQKCEIINSYYVH</sequence>
<reference evidence="2 3" key="1">
    <citation type="journal article" date="2022" name="Front. Microbiol.">
        <title>Male-killing mechanisms vary between Spiroplasma species.</title>
        <authorList>
            <person name="Arai H."/>
            <person name="Inoue M."/>
            <person name="Kageyama D."/>
        </authorList>
    </citation>
    <scope>NUCLEOTIDE SEQUENCE [LARGE SCALE GENOMIC DNA]</scope>
    <source>
        <strain evidence="3">sHm</strain>
    </source>
</reference>
<keyword evidence="1" id="KW-1133">Transmembrane helix</keyword>
<dbReference type="RefSeq" id="WP_281749117.1">
    <property type="nucleotide sequence ID" value="NZ_AP026933.1"/>
</dbReference>